<dbReference type="GO" id="GO:0015740">
    <property type="term" value="P:C4-dicarboxylate transport"/>
    <property type="evidence" value="ECO:0007669"/>
    <property type="project" value="TreeGrafter"/>
</dbReference>
<reference evidence="11 12" key="1">
    <citation type="journal article" date="2014" name="Genome Announc.">
        <title>Draft Genome Sequences of Three Alkaliphilic Bacillus Strains, Bacillus wakoensis JCM 9140T, Bacillus akibai JCM 9157T, and Bacillus hemicellulosilyticus JCM 9152T.</title>
        <authorList>
            <person name="Yuki M."/>
            <person name="Oshima K."/>
            <person name="Suda W."/>
            <person name="Oshida Y."/>
            <person name="Kitamura K."/>
            <person name="Iida T."/>
            <person name="Hattori M."/>
            <person name="Ohkuma M."/>
        </authorList>
    </citation>
    <scope>NUCLEOTIDE SEQUENCE [LARGE SCALE GENOMIC DNA]</scope>
    <source>
        <strain evidence="11 12">JCM 9157</strain>
    </source>
</reference>
<evidence type="ECO:0000256" key="8">
    <source>
        <dbReference type="ARBA" id="ARBA00038436"/>
    </source>
</evidence>
<evidence type="ECO:0000256" key="9">
    <source>
        <dbReference type="SAM" id="Phobius"/>
    </source>
</evidence>
<proteinExistence type="inferred from homology"/>
<feature type="transmembrane region" description="Helical" evidence="9">
    <location>
        <begin position="127"/>
        <end position="146"/>
    </location>
</feature>
<dbReference type="GO" id="GO:0022857">
    <property type="term" value="F:transmembrane transporter activity"/>
    <property type="evidence" value="ECO:0007669"/>
    <property type="project" value="TreeGrafter"/>
</dbReference>
<evidence type="ECO:0000256" key="4">
    <source>
        <dbReference type="ARBA" id="ARBA00022519"/>
    </source>
</evidence>
<dbReference type="PANTHER" id="PTHR35011:SF2">
    <property type="entry name" value="2,3-DIKETO-L-GULONATE TRAP TRANSPORTER SMALL PERMEASE PROTEIN YIAM"/>
    <property type="match status" value="1"/>
</dbReference>
<dbReference type="OrthoDB" id="9815614at2"/>
<keyword evidence="3" id="KW-1003">Cell membrane</keyword>
<name>W4QNS6_HALA3</name>
<dbReference type="STRING" id="1236973.JCM9157_760"/>
<feature type="transmembrane region" description="Helical" evidence="9">
    <location>
        <begin position="47"/>
        <end position="64"/>
    </location>
</feature>
<feature type="domain" description="Tripartite ATP-independent periplasmic transporters DctQ component" evidence="10">
    <location>
        <begin position="23"/>
        <end position="154"/>
    </location>
</feature>
<evidence type="ECO:0000256" key="1">
    <source>
        <dbReference type="ARBA" id="ARBA00004429"/>
    </source>
</evidence>
<evidence type="ECO:0000259" key="10">
    <source>
        <dbReference type="Pfam" id="PF04290"/>
    </source>
</evidence>
<dbReference type="PANTHER" id="PTHR35011">
    <property type="entry name" value="2,3-DIKETO-L-GULONATE TRAP TRANSPORTER SMALL PERMEASE PROTEIN YIAM"/>
    <property type="match status" value="1"/>
</dbReference>
<dbReference type="InterPro" id="IPR055348">
    <property type="entry name" value="DctQ"/>
</dbReference>
<comment type="caution">
    <text evidence="11">The sequence shown here is derived from an EMBL/GenBank/DDBJ whole genome shotgun (WGS) entry which is preliminary data.</text>
</comment>
<evidence type="ECO:0000256" key="2">
    <source>
        <dbReference type="ARBA" id="ARBA00022448"/>
    </source>
</evidence>
<keyword evidence="12" id="KW-1185">Reference proteome</keyword>
<keyword evidence="5 9" id="KW-0812">Transmembrane</keyword>
<feature type="transmembrane region" description="Helical" evidence="9">
    <location>
        <begin position="14"/>
        <end position="35"/>
    </location>
</feature>
<gene>
    <name evidence="11" type="ORF">JCM9157_760</name>
</gene>
<evidence type="ECO:0000256" key="5">
    <source>
        <dbReference type="ARBA" id="ARBA00022692"/>
    </source>
</evidence>
<dbReference type="Proteomes" id="UP000018896">
    <property type="component" value="Unassembled WGS sequence"/>
</dbReference>
<accession>W4QNS6</accession>
<dbReference type="AlphaFoldDB" id="W4QNS6"/>
<sequence>MKLVKWIDDHIEEVFLVILSVIMVTVIFAQVIMRYVFGSSLAWSEELARYSFIWIVYIGISYGVKKQRHIKVDIFLLALKDKGRIVLNIIANLLFLSFAIFVIRYGYDIASQLLAFGQKSPANQIPMGFVYLATPVGMGLTAIRLIQNLIGLFKALLGKGEIEVKTELEKAQEEAQPGVKE</sequence>
<organism evidence="11 12">
    <name type="scientific">Halalkalibacter akibai (strain ATCC 43226 / DSM 21942 / CIP 109018 / JCM 9157 / 1139)</name>
    <name type="common">Bacillus akibai</name>
    <dbReference type="NCBI Taxonomy" id="1236973"/>
    <lineage>
        <taxon>Bacteria</taxon>
        <taxon>Bacillati</taxon>
        <taxon>Bacillota</taxon>
        <taxon>Bacilli</taxon>
        <taxon>Bacillales</taxon>
        <taxon>Bacillaceae</taxon>
        <taxon>Halalkalibacter</taxon>
    </lineage>
</organism>
<evidence type="ECO:0000256" key="6">
    <source>
        <dbReference type="ARBA" id="ARBA00022989"/>
    </source>
</evidence>
<feature type="transmembrane region" description="Helical" evidence="9">
    <location>
        <begin position="85"/>
        <end position="107"/>
    </location>
</feature>
<protein>
    <submittedName>
        <fullName evidence="11">C4-dicarboxylate transport system</fullName>
    </submittedName>
</protein>
<keyword evidence="6 9" id="KW-1133">Transmembrane helix</keyword>
<dbReference type="EMBL" id="BAUV01000003">
    <property type="protein sequence ID" value="GAE33736.1"/>
    <property type="molecule type" value="Genomic_DNA"/>
</dbReference>
<comment type="similarity">
    <text evidence="8">Belongs to the TRAP transporter small permease family.</text>
</comment>
<keyword evidence="2" id="KW-0813">Transport</keyword>
<dbReference type="InterPro" id="IPR007387">
    <property type="entry name" value="TRAP_DctQ"/>
</dbReference>
<dbReference type="eggNOG" id="COG3090">
    <property type="taxonomic scope" value="Bacteria"/>
</dbReference>
<comment type="subcellular location">
    <subcellularLocation>
        <location evidence="1">Cell inner membrane</location>
        <topology evidence="1">Multi-pass membrane protein</topology>
    </subcellularLocation>
</comment>
<evidence type="ECO:0000313" key="11">
    <source>
        <dbReference type="EMBL" id="GAE33736.1"/>
    </source>
</evidence>
<evidence type="ECO:0000256" key="7">
    <source>
        <dbReference type="ARBA" id="ARBA00023136"/>
    </source>
</evidence>
<evidence type="ECO:0000256" key="3">
    <source>
        <dbReference type="ARBA" id="ARBA00022475"/>
    </source>
</evidence>
<dbReference type="Pfam" id="PF04290">
    <property type="entry name" value="DctQ"/>
    <property type="match status" value="1"/>
</dbReference>
<keyword evidence="7 9" id="KW-0472">Membrane</keyword>
<evidence type="ECO:0000313" key="12">
    <source>
        <dbReference type="Proteomes" id="UP000018896"/>
    </source>
</evidence>
<keyword evidence="4" id="KW-0997">Cell inner membrane</keyword>
<dbReference type="GO" id="GO:0005886">
    <property type="term" value="C:plasma membrane"/>
    <property type="evidence" value="ECO:0007669"/>
    <property type="project" value="UniProtKB-SubCell"/>
</dbReference>
<dbReference type="RefSeq" id="WP_035662168.1">
    <property type="nucleotide sequence ID" value="NZ_BAUV01000003.1"/>
</dbReference>